<dbReference type="GO" id="GO:0005096">
    <property type="term" value="F:GTPase activator activity"/>
    <property type="evidence" value="ECO:0007669"/>
    <property type="project" value="UniProtKB-KW"/>
</dbReference>
<gene>
    <name evidence="7" type="ORF">URODEC1_LOCUS16400</name>
    <name evidence="8" type="ORF">URODEC1_LOCUS21343</name>
</gene>
<dbReference type="InterPro" id="IPR003123">
    <property type="entry name" value="VPS9"/>
</dbReference>
<dbReference type="GO" id="GO:0005525">
    <property type="term" value="F:GTP binding"/>
    <property type="evidence" value="ECO:0007669"/>
    <property type="project" value="UniProtKB-KW"/>
</dbReference>
<dbReference type="Pfam" id="PF18151">
    <property type="entry name" value="DUF5601"/>
    <property type="match status" value="1"/>
</dbReference>
<keyword evidence="3" id="KW-0342">GTP-binding</keyword>
<reference evidence="9" key="1">
    <citation type="submission" date="2024-06" db="EMBL/GenBank/DDBJ databases">
        <authorList>
            <person name="Ryan C."/>
        </authorList>
    </citation>
    <scope>NUCLEOTIDE SEQUENCE [LARGE SCALE GENOMIC DNA]</scope>
</reference>
<evidence type="ECO:0000256" key="2">
    <source>
        <dbReference type="ARBA" id="ARBA00022741"/>
    </source>
</evidence>
<evidence type="ECO:0000313" key="8">
    <source>
        <dbReference type="EMBL" id="CAL4921888.1"/>
    </source>
</evidence>
<feature type="compositionally biased region" description="Basic and acidic residues" evidence="5">
    <location>
        <begin position="442"/>
        <end position="455"/>
    </location>
</feature>
<evidence type="ECO:0000313" key="9">
    <source>
        <dbReference type="Proteomes" id="UP001497457"/>
    </source>
</evidence>
<keyword evidence="9" id="KW-1185">Reference proteome</keyword>
<dbReference type="GO" id="GO:0005085">
    <property type="term" value="F:guanyl-nucleotide exchange factor activity"/>
    <property type="evidence" value="ECO:0007669"/>
    <property type="project" value="UniProtKB-ARBA"/>
</dbReference>
<dbReference type="Gene3D" id="1.20.1050.80">
    <property type="entry name" value="VPS9 domain"/>
    <property type="match status" value="1"/>
</dbReference>
<dbReference type="FunFam" id="1.10.246.120:FF:000003">
    <property type="entry name" value="Vacuolar protein sorting-associated protein 9A"/>
    <property type="match status" value="1"/>
</dbReference>
<feature type="region of interest" description="Disordered" evidence="5">
    <location>
        <begin position="399"/>
        <end position="490"/>
    </location>
</feature>
<dbReference type="Gene3D" id="1.10.246.120">
    <property type="match status" value="1"/>
</dbReference>
<evidence type="ECO:0000313" key="7">
    <source>
        <dbReference type="EMBL" id="CAL4913672.1"/>
    </source>
</evidence>
<feature type="region of interest" description="Disordered" evidence="5">
    <location>
        <begin position="276"/>
        <end position="301"/>
    </location>
</feature>
<dbReference type="EMBL" id="OZ075123">
    <property type="protein sequence ID" value="CAL4913672.1"/>
    <property type="molecule type" value="Genomic_DNA"/>
</dbReference>
<dbReference type="Proteomes" id="UP001497457">
    <property type="component" value="Chromosome 14rd"/>
</dbReference>
<keyword evidence="1" id="KW-0343">GTPase activation</keyword>
<dbReference type="EMBL" id="OZ075124">
    <property type="protein sequence ID" value="CAL4921888.1"/>
    <property type="molecule type" value="Genomic_DNA"/>
</dbReference>
<dbReference type="SUPFAM" id="SSF109993">
    <property type="entry name" value="VPS9 domain"/>
    <property type="match status" value="1"/>
</dbReference>
<dbReference type="SMART" id="SM00167">
    <property type="entry name" value="VPS9"/>
    <property type="match status" value="1"/>
</dbReference>
<feature type="compositionally biased region" description="Basic and acidic residues" evidence="5">
    <location>
        <begin position="474"/>
        <end position="490"/>
    </location>
</feature>
<evidence type="ECO:0000256" key="3">
    <source>
        <dbReference type="ARBA" id="ARBA00023134"/>
    </source>
</evidence>
<dbReference type="PANTHER" id="PTHR23101">
    <property type="entry name" value="RAB GDP/GTP EXCHANGE FACTOR"/>
    <property type="match status" value="1"/>
</dbReference>
<dbReference type="FunFam" id="1.20.1050.80:FF:000007">
    <property type="entry name" value="Vacuolar protein sorting-associated protein 9A"/>
    <property type="match status" value="1"/>
</dbReference>
<dbReference type="Pfam" id="PF02204">
    <property type="entry name" value="VPS9"/>
    <property type="match status" value="1"/>
</dbReference>
<feature type="region of interest" description="Disordered" evidence="5">
    <location>
        <begin position="314"/>
        <end position="339"/>
    </location>
</feature>
<dbReference type="Proteomes" id="UP001497457">
    <property type="component" value="Chromosome 13rd"/>
</dbReference>
<dbReference type="InterPro" id="IPR037191">
    <property type="entry name" value="VPS9_dom_sf"/>
</dbReference>
<proteinExistence type="predicted"/>
<feature type="domain" description="VPS9" evidence="6">
    <location>
        <begin position="109"/>
        <end position="253"/>
    </location>
</feature>
<dbReference type="PANTHER" id="PTHR23101:SF25">
    <property type="entry name" value="GTPASE-ACTIVATING PROTEIN AND VPS9 DOMAIN-CONTAINING PROTEIN 1"/>
    <property type="match status" value="1"/>
</dbReference>
<reference evidence="8 9" key="2">
    <citation type="submission" date="2024-10" db="EMBL/GenBank/DDBJ databases">
        <authorList>
            <person name="Ryan C."/>
        </authorList>
    </citation>
    <scope>NUCLEOTIDE SEQUENCE [LARGE SCALE GENOMIC DNA]</scope>
</reference>
<dbReference type="PROSITE" id="PS51205">
    <property type="entry name" value="VPS9"/>
    <property type="match status" value="1"/>
</dbReference>
<dbReference type="InterPro" id="IPR041545">
    <property type="entry name" value="DUF5601"/>
</dbReference>
<evidence type="ECO:0000256" key="5">
    <source>
        <dbReference type="SAM" id="MobiDB-lite"/>
    </source>
</evidence>
<protein>
    <recommendedName>
        <fullName evidence="4">Vacuolar protein sorting-associated protein 9A</fullName>
    </recommendedName>
</protein>
<dbReference type="AlphaFoldDB" id="A0ABC8X7W2"/>
<evidence type="ECO:0000256" key="4">
    <source>
        <dbReference type="ARBA" id="ARBA00073064"/>
    </source>
</evidence>
<evidence type="ECO:0000259" key="6">
    <source>
        <dbReference type="PROSITE" id="PS51205"/>
    </source>
</evidence>
<feature type="compositionally biased region" description="Polar residues" evidence="5">
    <location>
        <begin position="403"/>
        <end position="415"/>
    </location>
</feature>
<dbReference type="InterPro" id="IPR045046">
    <property type="entry name" value="Vps9-like"/>
</dbReference>
<organism evidence="8 9">
    <name type="scientific">Urochloa decumbens</name>
    <dbReference type="NCBI Taxonomy" id="240449"/>
    <lineage>
        <taxon>Eukaryota</taxon>
        <taxon>Viridiplantae</taxon>
        <taxon>Streptophyta</taxon>
        <taxon>Embryophyta</taxon>
        <taxon>Tracheophyta</taxon>
        <taxon>Spermatophyta</taxon>
        <taxon>Magnoliopsida</taxon>
        <taxon>Liliopsida</taxon>
        <taxon>Poales</taxon>
        <taxon>Poaceae</taxon>
        <taxon>PACMAD clade</taxon>
        <taxon>Panicoideae</taxon>
        <taxon>Panicodae</taxon>
        <taxon>Paniceae</taxon>
        <taxon>Melinidinae</taxon>
        <taxon>Urochloa</taxon>
    </lineage>
</organism>
<evidence type="ECO:0000256" key="1">
    <source>
        <dbReference type="ARBA" id="ARBA00022468"/>
    </source>
</evidence>
<keyword evidence="2" id="KW-0547">Nucleotide-binding</keyword>
<feature type="compositionally biased region" description="Polar residues" evidence="5">
    <location>
        <begin position="461"/>
        <end position="471"/>
    </location>
</feature>
<sequence>MEGGGDAFGSSTAPLAWHDFLERMRQPSAAEFVKSIKSFIVTFSNRAPDPEKDSASVQEFLENMEGAFRAHTPWAGSSEEELESAGEGLEKYVMTKLFNRVFASVPEDVKSDEELFEKMSLLQQFIRPENLDIKPEYQNETSWLLAQKELQKINMFKAPRDKLSCILNCCKVINNLLLNASIVSNDNPPGADEFLPVLIYVTIKANPPQLHSNLLYIQRYRRQTRLVSEAQYFFTNILSAESFIWNIDGESLSMNELDFQRKMDWARERLLGLSVDPEKNQDNQANPDVQERRPQNLKANRSSDVSLYLKDPVQGLGQDSRRDSDVSVSGKPVERVQSISDLEKKGATELLNDDDLNRKFQEYPYLFARAGDLTIADVESLLNSYKQLVVRYVALAQGKGVSPETTHAQSGQTATDLAVSEEPESVNNVVNNNNKSEGISKTSDDVTSENHHSEVVDTETPEQMTQKTAVDSSDDLKVSMDEAVHQPENA</sequence>
<accession>A0ABC8X7W2</accession>
<name>A0ABC8X7W2_9POAL</name>